<evidence type="ECO:0000313" key="1">
    <source>
        <dbReference type="EMBL" id="GGY30573.1"/>
    </source>
</evidence>
<dbReference type="Proteomes" id="UP000600946">
    <property type="component" value="Unassembled WGS sequence"/>
</dbReference>
<evidence type="ECO:0000313" key="2">
    <source>
        <dbReference type="Proteomes" id="UP000600946"/>
    </source>
</evidence>
<accession>A0ABQ2ZZQ0</accession>
<reference evidence="2" key="1">
    <citation type="journal article" date="2019" name="Int. J. Syst. Evol. Microbiol.">
        <title>The Global Catalogue of Microorganisms (GCM) 10K type strain sequencing project: providing services to taxonomists for standard genome sequencing and annotation.</title>
        <authorList>
            <consortium name="The Broad Institute Genomics Platform"/>
            <consortium name="The Broad Institute Genome Sequencing Center for Infectious Disease"/>
            <person name="Wu L."/>
            <person name="Ma J."/>
        </authorList>
    </citation>
    <scope>NUCLEOTIDE SEQUENCE [LARGE SCALE GENOMIC DNA]</scope>
    <source>
        <strain evidence="2">JCM 4594</strain>
    </source>
</reference>
<name>A0ABQ2ZZQ0_9ACTN</name>
<sequence length="128" mass="14179">MTGARGRYGRGPPYVWGARRELMHGMSYFMTDLSGTSVEEPDEATMRTILDGLADADDEHPDVSLTHENGWSLSAFPSGELLWLLWENLDEPDAQPRQISGVAKDEVLRLFGLLAKGETTEIERLAAS</sequence>
<proteinExistence type="predicted"/>
<comment type="caution">
    <text evidence="1">The sequence shown here is derived from an EMBL/GenBank/DDBJ whole genome shotgun (WGS) entry which is preliminary data.</text>
</comment>
<gene>
    <name evidence="1" type="ORF">GCM10010326_25730</name>
</gene>
<dbReference type="EMBL" id="BMUU01000003">
    <property type="protein sequence ID" value="GGY30573.1"/>
    <property type="molecule type" value="Genomic_DNA"/>
</dbReference>
<keyword evidence="2" id="KW-1185">Reference proteome</keyword>
<protein>
    <submittedName>
        <fullName evidence="1">Uncharacterized protein</fullName>
    </submittedName>
</protein>
<organism evidence="1 2">
    <name type="scientific">Streptomyces xanthochromogenes</name>
    <dbReference type="NCBI Taxonomy" id="67384"/>
    <lineage>
        <taxon>Bacteria</taxon>
        <taxon>Bacillati</taxon>
        <taxon>Actinomycetota</taxon>
        <taxon>Actinomycetes</taxon>
        <taxon>Kitasatosporales</taxon>
        <taxon>Streptomycetaceae</taxon>
        <taxon>Streptomyces</taxon>
    </lineage>
</organism>